<keyword evidence="3" id="KW-1185">Reference proteome</keyword>
<accession>A0A1L9BHZ0</accession>
<feature type="compositionally biased region" description="Pro residues" evidence="1">
    <location>
        <begin position="16"/>
        <end position="25"/>
    </location>
</feature>
<evidence type="ECO:0000313" key="2">
    <source>
        <dbReference type="EMBL" id="OJH41902.1"/>
    </source>
</evidence>
<comment type="caution">
    <text evidence="2">The sequence shown here is derived from an EMBL/GenBank/DDBJ whole genome shotgun (WGS) entry which is preliminary data.</text>
</comment>
<feature type="region of interest" description="Disordered" evidence="1">
    <location>
        <begin position="1"/>
        <end position="28"/>
    </location>
</feature>
<sequence>MVLSACPGPDDDKPGNPDPTNPTPTNPTTLTVTGKVIDGANQAATKASVLIPGNGRQPVAVDASGAFSISGVTPPYDVIVADKERRIATVFKGLTLKTLTVPLDLDSDAVQPDPEHQATVEGTVTGEQPSSASASTDLLFASADANMSGTVDPMGGTYSLNVDWSGTTSVTGTLYALQLERSDLFSPPTRYLAFGQRDNVTVAKDATLSAQDIAMSPVTSSRLAGNYVVPEGYAVSLSTLSLAFKPASEFGLGFAFPSASGAFDYAVPQIPQATFSILTVASPRDAQGGDDSAQTMLFKRGLTAGTTNVSLELQAPARPAQPADAAKDVTRTTGFSWSPFANGVHMLMLQEDKSENQTPYTVAIYTREPQTSLPDLSAFGMDLPASTEFTWQIQGVGPMASMDAMIGLVEQGNPFEQGTGDMAVSTSETRTFTTAAAP</sequence>
<dbReference type="Proteomes" id="UP000182229">
    <property type="component" value="Unassembled WGS sequence"/>
</dbReference>
<protein>
    <submittedName>
        <fullName evidence="2">Uncharacterized protein</fullName>
    </submittedName>
</protein>
<reference evidence="2 3" key="2">
    <citation type="submission" date="2016-12" db="EMBL/GenBank/DDBJ databases">
        <title>Draft Genome Sequence of Cystobacter ferrugineus Strain Cbfe23.</title>
        <authorList>
            <person name="Akbar S."/>
            <person name="Dowd S.E."/>
            <person name="Stevens D.C."/>
        </authorList>
    </citation>
    <scope>NUCLEOTIDE SEQUENCE [LARGE SCALE GENOMIC DNA]</scope>
    <source>
        <strain evidence="2 3">Cbfe23</strain>
    </source>
</reference>
<feature type="region of interest" description="Disordered" evidence="1">
    <location>
        <begin position="107"/>
        <end position="131"/>
    </location>
</feature>
<dbReference type="EMBL" id="MPIN01000001">
    <property type="protein sequence ID" value="OJH41902.1"/>
    <property type="molecule type" value="Genomic_DNA"/>
</dbReference>
<evidence type="ECO:0000313" key="3">
    <source>
        <dbReference type="Proteomes" id="UP000182229"/>
    </source>
</evidence>
<evidence type="ECO:0000256" key="1">
    <source>
        <dbReference type="SAM" id="MobiDB-lite"/>
    </source>
</evidence>
<reference evidence="3" key="1">
    <citation type="submission" date="2016-11" db="EMBL/GenBank/DDBJ databases">
        <authorList>
            <person name="Shukria A."/>
            <person name="Stevens D.C."/>
        </authorList>
    </citation>
    <scope>NUCLEOTIDE SEQUENCE [LARGE SCALE GENOMIC DNA]</scope>
    <source>
        <strain evidence="3">Cbfe23</strain>
    </source>
</reference>
<name>A0A1L9BHZ0_9BACT</name>
<organism evidence="2 3">
    <name type="scientific">Cystobacter ferrugineus</name>
    <dbReference type="NCBI Taxonomy" id="83449"/>
    <lineage>
        <taxon>Bacteria</taxon>
        <taxon>Pseudomonadati</taxon>
        <taxon>Myxococcota</taxon>
        <taxon>Myxococcia</taxon>
        <taxon>Myxococcales</taxon>
        <taxon>Cystobacterineae</taxon>
        <taxon>Archangiaceae</taxon>
        <taxon>Cystobacter</taxon>
    </lineage>
</organism>
<proteinExistence type="predicted"/>
<dbReference type="AlphaFoldDB" id="A0A1L9BHZ0"/>
<feature type="compositionally biased region" description="Polar residues" evidence="1">
    <location>
        <begin position="120"/>
        <end position="131"/>
    </location>
</feature>
<dbReference type="SUPFAM" id="SSF49464">
    <property type="entry name" value="Carboxypeptidase regulatory domain-like"/>
    <property type="match status" value="1"/>
</dbReference>
<dbReference type="STRING" id="83449.BON30_01300"/>
<gene>
    <name evidence="2" type="ORF">BON30_01300</name>
</gene>
<dbReference type="InterPro" id="IPR008969">
    <property type="entry name" value="CarboxyPept-like_regulatory"/>
</dbReference>